<evidence type="ECO:0000313" key="2">
    <source>
        <dbReference type="Proteomes" id="UP000000759"/>
    </source>
</evidence>
<accession>B7FYU3</accession>
<evidence type="ECO:0000313" key="1">
    <source>
        <dbReference type="EMBL" id="EEC48230.1"/>
    </source>
</evidence>
<dbReference type="Proteomes" id="UP000000759">
    <property type="component" value="Chromosome 8"/>
</dbReference>
<sequence length="92" mass="9775">MCIQALLLATQTRNLAAWVGDKMLRTLLNSVSKSSPVCANRSRSSFKTASALSRQPSSSCATNRLSFKAAACAGVTSRCDTKCRNSVLGLSF</sequence>
<protein>
    <submittedName>
        <fullName evidence="1">Uncharacterized protein</fullName>
    </submittedName>
</protein>
<gene>
    <name evidence="1" type="ORF">PHATRDRAFT_45831</name>
</gene>
<dbReference type="AlphaFoldDB" id="B7FYU3"/>
<dbReference type="RefSeq" id="XP_002180039.1">
    <property type="nucleotide sequence ID" value="XM_002180003.1"/>
</dbReference>
<dbReference type="HOGENOM" id="CLU_2417943_0_0_1"/>
<dbReference type="PaxDb" id="2850-Phatr45831"/>
<name>B7FYU3_PHATC</name>
<reference evidence="1 2" key="1">
    <citation type="journal article" date="2008" name="Nature">
        <title>The Phaeodactylum genome reveals the evolutionary history of diatom genomes.</title>
        <authorList>
            <person name="Bowler C."/>
            <person name="Allen A.E."/>
            <person name="Badger J.H."/>
            <person name="Grimwood J."/>
            <person name="Jabbari K."/>
            <person name="Kuo A."/>
            <person name="Maheswari U."/>
            <person name="Martens C."/>
            <person name="Maumus F."/>
            <person name="Otillar R.P."/>
            <person name="Rayko E."/>
            <person name="Salamov A."/>
            <person name="Vandepoele K."/>
            <person name="Beszteri B."/>
            <person name="Gruber A."/>
            <person name="Heijde M."/>
            <person name="Katinka M."/>
            <person name="Mock T."/>
            <person name="Valentin K."/>
            <person name="Verret F."/>
            <person name="Berges J.A."/>
            <person name="Brownlee C."/>
            <person name="Cadoret J.P."/>
            <person name="Chiovitti A."/>
            <person name="Choi C.J."/>
            <person name="Coesel S."/>
            <person name="De Martino A."/>
            <person name="Detter J.C."/>
            <person name="Durkin C."/>
            <person name="Falciatore A."/>
            <person name="Fournet J."/>
            <person name="Haruta M."/>
            <person name="Huysman M.J."/>
            <person name="Jenkins B.D."/>
            <person name="Jiroutova K."/>
            <person name="Jorgensen R.E."/>
            <person name="Joubert Y."/>
            <person name="Kaplan A."/>
            <person name="Kroger N."/>
            <person name="Kroth P.G."/>
            <person name="La Roche J."/>
            <person name="Lindquist E."/>
            <person name="Lommer M."/>
            <person name="Martin-Jezequel V."/>
            <person name="Lopez P.J."/>
            <person name="Lucas S."/>
            <person name="Mangogna M."/>
            <person name="McGinnis K."/>
            <person name="Medlin L.K."/>
            <person name="Montsant A."/>
            <person name="Oudot-Le Secq M.P."/>
            <person name="Napoli C."/>
            <person name="Obornik M."/>
            <person name="Parker M.S."/>
            <person name="Petit J.L."/>
            <person name="Porcel B.M."/>
            <person name="Poulsen N."/>
            <person name="Robison M."/>
            <person name="Rychlewski L."/>
            <person name="Rynearson T.A."/>
            <person name="Schmutz J."/>
            <person name="Shapiro H."/>
            <person name="Siaut M."/>
            <person name="Stanley M."/>
            <person name="Sussman M.R."/>
            <person name="Taylor A.R."/>
            <person name="Vardi A."/>
            <person name="von Dassow P."/>
            <person name="Vyverman W."/>
            <person name="Willis A."/>
            <person name="Wyrwicz L.S."/>
            <person name="Rokhsar D.S."/>
            <person name="Weissenbach J."/>
            <person name="Armbrust E.V."/>
            <person name="Green B.R."/>
            <person name="Van de Peer Y."/>
            <person name="Grigoriev I.V."/>
        </authorList>
    </citation>
    <scope>NUCLEOTIDE SEQUENCE [LARGE SCALE GENOMIC DNA]</scope>
    <source>
        <strain evidence="1 2">CCAP 1055/1</strain>
    </source>
</reference>
<dbReference type="GeneID" id="7201081"/>
<organism evidence="1 2">
    <name type="scientific">Phaeodactylum tricornutum (strain CCAP 1055/1)</name>
    <dbReference type="NCBI Taxonomy" id="556484"/>
    <lineage>
        <taxon>Eukaryota</taxon>
        <taxon>Sar</taxon>
        <taxon>Stramenopiles</taxon>
        <taxon>Ochrophyta</taxon>
        <taxon>Bacillariophyta</taxon>
        <taxon>Bacillariophyceae</taxon>
        <taxon>Bacillariophycidae</taxon>
        <taxon>Naviculales</taxon>
        <taxon>Phaeodactylaceae</taxon>
        <taxon>Phaeodactylum</taxon>
    </lineage>
</organism>
<dbReference type="KEGG" id="pti:PHATRDRAFT_45831"/>
<proteinExistence type="predicted"/>
<reference evidence="2" key="2">
    <citation type="submission" date="2008-08" db="EMBL/GenBank/DDBJ databases">
        <authorList>
            <consortium name="Diatom Consortium"/>
            <person name="Grigoriev I."/>
            <person name="Grimwood J."/>
            <person name="Kuo A."/>
            <person name="Otillar R.P."/>
            <person name="Salamov A."/>
            <person name="Detter J.C."/>
            <person name="Lindquist E."/>
            <person name="Shapiro H."/>
            <person name="Lucas S."/>
            <person name="Glavina del Rio T."/>
            <person name="Pitluck S."/>
            <person name="Rokhsar D."/>
            <person name="Bowler C."/>
        </authorList>
    </citation>
    <scope>GENOME REANNOTATION</scope>
    <source>
        <strain evidence="2">CCAP 1055/1</strain>
    </source>
</reference>
<dbReference type="InParanoid" id="B7FYU3"/>
<keyword evidence="2" id="KW-1185">Reference proteome</keyword>
<dbReference type="EMBL" id="CM000611">
    <property type="protein sequence ID" value="EEC48230.1"/>
    <property type="molecule type" value="Genomic_DNA"/>
</dbReference>